<dbReference type="Pfam" id="PF00909">
    <property type="entry name" value="Ammonium_transp"/>
    <property type="match status" value="1"/>
</dbReference>
<evidence type="ECO:0000256" key="1">
    <source>
        <dbReference type="ARBA" id="ARBA00004141"/>
    </source>
</evidence>
<feature type="transmembrane region" description="Helical" evidence="6">
    <location>
        <begin position="16"/>
        <end position="34"/>
    </location>
</feature>
<proteinExistence type="inferred from homology"/>
<evidence type="ECO:0000259" key="7">
    <source>
        <dbReference type="Pfam" id="PF00909"/>
    </source>
</evidence>
<dbReference type="GO" id="GO:0005886">
    <property type="term" value="C:plasma membrane"/>
    <property type="evidence" value="ECO:0007669"/>
    <property type="project" value="InterPro"/>
</dbReference>
<dbReference type="GO" id="GO:0097272">
    <property type="term" value="P:ammonium homeostasis"/>
    <property type="evidence" value="ECO:0007669"/>
    <property type="project" value="TreeGrafter"/>
</dbReference>
<gene>
    <name evidence="8" type="ORF">DdX_16750</name>
</gene>
<comment type="similarity">
    <text evidence="2">Belongs to the ammonium transporter (TC 2.A.49) family. Rh subfamily.</text>
</comment>
<feature type="transmembrane region" description="Helical" evidence="6">
    <location>
        <begin position="55"/>
        <end position="75"/>
    </location>
</feature>
<keyword evidence="9" id="KW-1185">Reference proteome</keyword>
<feature type="transmembrane region" description="Helical" evidence="6">
    <location>
        <begin position="280"/>
        <end position="298"/>
    </location>
</feature>
<dbReference type="GO" id="GO:0008519">
    <property type="term" value="F:ammonium channel activity"/>
    <property type="evidence" value="ECO:0007669"/>
    <property type="project" value="InterPro"/>
</dbReference>
<feature type="transmembrane region" description="Helical" evidence="6">
    <location>
        <begin position="81"/>
        <end position="100"/>
    </location>
</feature>
<dbReference type="InterPro" id="IPR029020">
    <property type="entry name" value="Ammonium/urea_transptr"/>
</dbReference>
<reference evidence="8" key="1">
    <citation type="submission" date="2022-01" db="EMBL/GenBank/DDBJ databases">
        <title>Genome Sequence Resource for Two Populations of Ditylenchus destructor, the Migratory Endoparasitic Phytonematode.</title>
        <authorList>
            <person name="Zhang H."/>
            <person name="Lin R."/>
            <person name="Xie B."/>
        </authorList>
    </citation>
    <scope>NUCLEOTIDE SEQUENCE</scope>
    <source>
        <strain evidence="8">BazhouSP</strain>
    </source>
</reference>
<evidence type="ECO:0000313" key="9">
    <source>
        <dbReference type="Proteomes" id="UP001201812"/>
    </source>
</evidence>
<dbReference type="SUPFAM" id="SSF111352">
    <property type="entry name" value="Ammonium transporter"/>
    <property type="match status" value="1"/>
</dbReference>
<evidence type="ECO:0000256" key="6">
    <source>
        <dbReference type="SAM" id="Phobius"/>
    </source>
</evidence>
<dbReference type="PANTHER" id="PTHR11730:SF60">
    <property type="entry name" value="RH50, ISOFORM D"/>
    <property type="match status" value="1"/>
</dbReference>
<evidence type="ECO:0000256" key="3">
    <source>
        <dbReference type="ARBA" id="ARBA00022692"/>
    </source>
</evidence>
<protein>
    <submittedName>
        <fullName evidence="8">Ammonium transporter family domain-containing protein</fullName>
    </submittedName>
</protein>
<dbReference type="Proteomes" id="UP001201812">
    <property type="component" value="Unassembled WGS sequence"/>
</dbReference>
<dbReference type="EMBL" id="JAKKPZ010000147">
    <property type="protein sequence ID" value="KAI1700362.1"/>
    <property type="molecule type" value="Genomic_DNA"/>
</dbReference>
<dbReference type="PANTHER" id="PTHR11730">
    <property type="entry name" value="AMMONIUM TRANSPORTER"/>
    <property type="match status" value="1"/>
</dbReference>
<feature type="transmembrane region" description="Helical" evidence="6">
    <location>
        <begin position="381"/>
        <end position="406"/>
    </location>
</feature>
<dbReference type="Gene3D" id="1.10.3430.10">
    <property type="entry name" value="Ammonium transporter AmtB like domains"/>
    <property type="match status" value="1"/>
</dbReference>
<evidence type="ECO:0000256" key="5">
    <source>
        <dbReference type="ARBA" id="ARBA00023136"/>
    </source>
</evidence>
<dbReference type="InterPro" id="IPR024041">
    <property type="entry name" value="NH4_transpt_AmtB-like_dom"/>
</dbReference>
<evidence type="ECO:0000256" key="2">
    <source>
        <dbReference type="ARBA" id="ARBA00011036"/>
    </source>
</evidence>
<evidence type="ECO:0000313" key="8">
    <source>
        <dbReference type="EMBL" id="KAI1700362.1"/>
    </source>
</evidence>
<sequence length="493" mass="52801">MAMAVAPKTIWNQHQLTIILTLIQIIFLIVFILFSEHSAGAQPGRTPEIEAPVKYTDFQDIHLALVLGFAFLIAFLRRYSYASFGFTLLLTALTIEWALIIRGLASEEFANSKNGRFPISIYSLVKADFTAAVVLIAFGALAGKLSPVQYLIVALAAGGASIGNECLVLKSLGIQDVGGSAVVHLFGAIFGIVAAKILSKPTWKNQQDYGSVYHSDLISFIGAGVLWVFFPAFNAVNTVADARYRAIINSYVALVASAVAAFLTSQFLSKIKHFNIRHVVSASLAGGVALGATANILLHPWHAFVVGSIAGIVSILSFVFITPKLDAKWGVHDSRGVLSLHGIPGFIGIVASAAFLALYPDNTYPVNSKIIAAERDNLGQAGIQLLAIIVTIAVAAIAGVITGFILNVKIWNQVLPENLFSDNQFFALPEDFDFTSRVIGQIDHVEISKQPVLPVGPTTSGTQEEMINLTSAEAIAEETKVSEVTHTQETPAV</sequence>
<evidence type="ECO:0000256" key="4">
    <source>
        <dbReference type="ARBA" id="ARBA00022989"/>
    </source>
</evidence>
<feature type="transmembrane region" description="Helical" evidence="6">
    <location>
        <begin position="218"/>
        <end position="236"/>
    </location>
</feature>
<feature type="domain" description="Ammonium transporter AmtB-like" evidence="7">
    <location>
        <begin position="53"/>
        <end position="408"/>
    </location>
</feature>
<dbReference type="PRINTS" id="PR00342">
    <property type="entry name" value="RHESUSRHD"/>
</dbReference>
<feature type="transmembrane region" description="Helical" evidence="6">
    <location>
        <begin position="121"/>
        <end position="142"/>
    </location>
</feature>
<keyword evidence="3 6" id="KW-0812">Transmembrane</keyword>
<comment type="subcellular location">
    <subcellularLocation>
        <location evidence="1">Membrane</location>
        <topology evidence="1">Multi-pass membrane protein</topology>
    </subcellularLocation>
</comment>
<feature type="transmembrane region" description="Helical" evidence="6">
    <location>
        <begin position="248"/>
        <end position="268"/>
    </location>
</feature>
<dbReference type="InterPro" id="IPR002229">
    <property type="entry name" value="RhesusRHD"/>
</dbReference>
<keyword evidence="4 6" id="KW-1133">Transmembrane helix</keyword>
<feature type="transmembrane region" description="Helical" evidence="6">
    <location>
        <begin position="341"/>
        <end position="360"/>
    </location>
</feature>
<accession>A0AAD4MT21</accession>
<organism evidence="8 9">
    <name type="scientific">Ditylenchus destructor</name>
    <dbReference type="NCBI Taxonomy" id="166010"/>
    <lineage>
        <taxon>Eukaryota</taxon>
        <taxon>Metazoa</taxon>
        <taxon>Ecdysozoa</taxon>
        <taxon>Nematoda</taxon>
        <taxon>Chromadorea</taxon>
        <taxon>Rhabditida</taxon>
        <taxon>Tylenchina</taxon>
        <taxon>Tylenchomorpha</taxon>
        <taxon>Sphaerularioidea</taxon>
        <taxon>Anguinidae</taxon>
        <taxon>Anguininae</taxon>
        <taxon>Ditylenchus</taxon>
    </lineage>
</organism>
<dbReference type="AlphaFoldDB" id="A0AAD4MT21"/>
<feature type="transmembrane region" description="Helical" evidence="6">
    <location>
        <begin position="303"/>
        <end position="321"/>
    </location>
</feature>
<name>A0AAD4MT21_9BILA</name>
<feature type="transmembrane region" description="Helical" evidence="6">
    <location>
        <begin position="181"/>
        <end position="198"/>
    </location>
</feature>
<keyword evidence="5 6" id="KW-0472">Membrane</keyword>
<feature type="transmembrane region" description="Helical" evidence="6">
    <location>
        <begin position="148"/>
        <end position="169"/>
    </location>
</feature>
<comment type="caution">
    <text evidence="8">The sequence shown here is derived from an EMBL/GenBank/DDBJ whole genome shotgun (WGS) entry which is preliminary data.</text>
</comment>